<gene>
    <name evidence="2" type="ORF">GCM10025868_19690</name>
</gene>
<name>A0ABQ6JHY2_9ACTN</name>
<evidence type="ECO:0000313" key="3">
    <source>
        <dbReference type="Proteomes" id="UP001157017"/>
    </source>
</evidence>
<reference evidence="3" key="1">
    <citation type="journal article" date="2019" name="Int. J. Syst. Evol. Microbiol.">
        <title>The Global Catalogue of Microorganisms (GCM) 10K type strain sequencing project: providing services to taxonomists for standard genome sequencing and annotation.</title>
        <authorList>
            <consortium name="The Broad Institute Genomics Platform"/>
            <consortium name="The Broad Institute Genome Sequencing Center for Infectious Disease"/>
            <person name="Wu L."/>
            <person name="Ma J."/>
        </authorList>
    </citation>
    <scope>NUCLEOTIDE SEQUENCE [LARGE SCALE GENOMIC DNA]</scope>
    <source>
        <strain evidence="3">NBRC 108730</strain>
    </source>
</reference>
<evidence type="ECO:0000313" key="2">
    <source>
        <dbReference type="EMBL" id="GMA86719.1"/>
    </source>
</evidence>
<evidence type="ECO:0008006" key="4">
    <source>
        <dbReference type="Google" id="ProtNLM"/>
    </source>
</evidence>
<protein>
    <recommendedName>
        <fullName evidence="4">1-acyl-sn-glycerol-3-phosphate acyltransferase</fullName>
    </recommendedName>
</protein>
<dbReference type="EMBL" id="BSUZ01000001">
    <property type="protein sequence ID" value="GMA86719.1"/>
    <property type="molecule type" value="Genomic_DNA"/>
</dbReference>
<feature type="compositionally biased region" description="Low complexity" evidence="1">
    <location>
        <begin position="41"/>
        <end position="62"/>
    </location>
</feature>
<proteinExistence type="predicted"/>
<comment type="caution">
    <text evidence="2">The sequence shown here is derived from an EMBL/GenBank/DDBJ whole genome shotgun (WGS) entry which is preliminary data.</text>
</comment>
<evidence type="ECO:0000256" key="1">
    <source>
        <dbReference type="SAM" id="MobiDB-lite"/>
    </source>
</evidence>
<organism evidence="2 3">
    <name type="scientific">Angustibacter aerolatus</name>
    <dbReference type="NCBI Taxonomy" id="1162965"/>
    <lineage>
        <taxon>Bacteria</taxon>
        <taxon>Bacillati</taxon>
        <taxon>Actinomycetota</taxon>
        <taxon>Actinomycetes</taxon>
        <taxon>Kineosporiales</taxon>
        <taxon>Kineosporiaceae</taxon>
    </lineage>
</organism>
<sequence>MADLVYPPVIGALKTYFALTGMKVHVHGAEHIPAQGPAVIASTHTSTSTSSSPGWPASTSGG</sequence>
<feature type="region of interest" description="Disordered" evidence="1">
    <location>
        <begin position="37"/>
        <end position="62"/>
    </location>
</feature>
<dbReference type="Proteomes" id="UP001157017">
    <property type="component" value="Unassembled WGS sequence"/>
</dbReference>
<keyword evidence="3" id="KW-1185">Reference proteome</keyword>
<accession>A0ABQ6JHY2</accession>